<protein>
    <submittedName>
        <fullName evidence="2">Type I restriction endonuclease subunit R</fullName>
    </submittedName>
</protein>
<dbReference type="InterPro" id="IPR007409">
    <property type="entry name" value="Restrct_endonuc_type1_HsdR_N"/>
</dbReference>
<evidence type="ECO:0000313" key="2">
    <source>
        <dbReference type="EMBL" id="KYC36849.1"/>
    </source>
</evidence>
<evidence type="ECO:0000313" key="3">
    <source>
        <dbReference type="Proteomes" id="UP000076925"/>
    </source>
</evidence>
<name>A0A139WWM8_9CYAN</name>
<organism evidence="2 3">
    <name type="scientific">Scytonema hofmannii PCC 7110</name>
    <dbReference type="NCBI Taxonomy" id="128403"/>
    <lineage>
        <taxon>Bacteria</taxon>
        <taxon>Bacillati</taxon>
        <taxon>Cyanobacteriota</taxon>
        <taxon>Cyanophyceae</taxon>
        <taxon>Nostocales</taxon>
        <taxon>Scytonemataceae</taxon>
        <taxon>Scytonema</taxon>
    </lineage>
</organism>
<dbReference type="Proteomes" id="UP000076925">
    <property type="component" value="Unassembled WGS sequence"/>
</dbReference>
<dbReference type="RefSeq" id="WP_017744095.1">
    <property type="nucleotide sequence ID" value="NZ_KQ976354.1"/>
</dbReference>
<dbReference type="Pfam" id="PF04313">
    <property type="entry name" value="HSDR_N"/>
    <property type="match status" value="1"/>
</dbReference>
<dbReference type="GO" id="GO:0009307">
    <property type="term" value="P:DNA restriction-modification system"/>
    <property type="evidence" value="ECO:0007669"/>
    <property type="project" value="UniProtKB-KW"/>
</dbReference>
<keyword evidence="2" id="KW-0255">Endonuclease</keyword>
<gene>
    <name evidence="2" type="ORF">WA1_45140</name>
</gene>
<reference evidence="2 3" key="1">
    <citation type="journal article" date="2013" name="Genome Biol. Evol.">
        <title>Genomes of Stigonematalean cyanobacteria (subsection V) and the evolution of oxygenic photosynthesis from prokaryotes to plastids.</title>
        <authorList>
            <person name="Dagan T."/>
            <person name="Roettger M."/>
            <person name="Stucken K."/>
            <person name="Landan G."/>
            <person name="Koch R."/>
            <person name="Major P."/>
            <person name="Gould S.B."/>
            <person name="Goremykin V.V."/>
            <person name="Rippka R."/>
            <person name="Tandeau de Marsac N."/>
            <person name="Gugger M."/>
            <person name="Lockhart P.J."/>
            <person name="Allen J.F."/>
            <person name="Brune I."/>
            <person name="Maus I."/>
            <person name="Puhler A."/>
            <person name="Martin W.F."/>
        </authorList>
    </citation>
    <scope>NUCLEOTIDE SEQUENCE [LARGE SCALE GENOMIC DNA]</scope>
    <source>
        <strain evidence="2 3">PCC 7110</strain>
    </source>
</reference>
<dbReference type="GO" id="GO:0005524">
    <property type="term" value="F:ATP binding"/>
    <property type="evidence" value="ECO:0007669"/>
    <property type="project" value="UniProtKB-KW"/>
</dbReference>
<comment type="caution">
    <text evidence="2">The sequence shown here is derived from an EMBL/GenBank/DDBJ whole genome shotgun (WGS) entry which is preliminary data.</text>
</comment>
<accession>A0A139WWM8</accession>
<evidence type="ECO:0000259" key="1">
    <source>
        <dbReference type="Pfam" id="PF04313"/>
    </source>
</evidence>
<dbReference type="GO" id="GO:0003677">
    <property type="term" value="F:DNA binding"/>
    <property type="evidence" value="ECO:0007669"/>
    <property type="project" value="UniProtKB-KW"/>
</dbReference>
<dbReference type="OrthoDB" id="511707at2"/>
<keyword evidence="2" id="KW-0540">Nuclease</keyword>
<keyword evidence="2" id="KW-0378">Hydrolase</keyword>
<dbReference type="EMBL" id="ANNX02000047">
    <property type="protein sequence ID" value="KYC36849.1"/>
    <property type="molecule type" value="Genomic_DNA"/>
</dbReference>
<sequence>MVQTIPISEQTTLKYLRQNFNLQRNDERQFFPEWYENLSQISDADKIFLDKVRSRYFYQLDEGALLESGVKMMIVSPLLDIAGFYDTPFKTRFEPSVTLQVETEEEILQGRIDALVLQNQFWVWVLEAKRTTFSLSLGIPQALAYMLCHPDVDKPTFGILTGGEDFIFIKLVRQQSPIYGLSRKFSIINEGDLYEVLKIMRHMGELIATS</sequence>
<feature type="domain" description="Restriction endonuclease type I HsdR N-terminal" evidence="1">
    <location>
        <begin position="96"/>
        <end position="173"/>
    </location>
</feature>
<dbReference type="AlphaFoldDB" id="A0A139WWM8"/>
<proteinExistence type="predicted"/>
<keyword evidence="3" id="KW-1185">Reference proteome</keyword>
<dbReference type="GO" id="GO:0009035">
    <property type="term" value="F:type I site-specific deoxyribonuclease activity"/>
    <property type="evidence" value="ECO:0007669"/>
    <property type="project" value="UniProtKB-EC"/>
</dbReference>
<dbReference type="Gene3D" id="3.90.1570.30">
    <property type="match status" value="1"/>
</dbReference>